<dbReference type="Proteomes" id="UP000095038">
    <property type="component" value="Unassembled WGS sequence"/>
</dbReference>
<dbReference type="AlphaFoldDB" id="A0A1D2VRL4"/>
<reference evidence="2" key="1">
    <citation type="submission" date="2016-05" db="EMBL/GenBank/DDBJ databases">
        <title>Comparative genomics of biotechnologically important yeasts.</title>
        <authorList>
            <consortium name="DOE Joint Genome Institute"/>
            <person name="Riley R."/>
            <person name="Haridas S."/>
            <person name="Wolfe K.H."/>
            <person name="Lopes M.R."/>
            <person name="Hittinger C.T."/>
            <person name="Goker M."/>
            <person name="Salamov A."/>
            <person name="Wisecaver J."/>
            <person name="Long T.M."/>
            <person name="Aerts A.L."/>
            <person name="Barry K."/>
            <person name="Choi C."/>
            <person name="Clum A."/>
            <person name="Coughlan A.Y."/>
            <person name="Deshpande S."/>
            <person name="Douglass A.P."/>
            <person name="Hanson S.J."/>
            <person name="Klenk H.-P."/>
            <person name="Labutti K."/>
            <person name="Lapidus A."/>
            <person name="Lindquist E."/>
            <person name="Lipzen A."/>
            <person name="Meier-Kolthoff J.P."/>
            <person name="Ohm R.A."/>
            <person name="Otillar R.P."/>
            <person name="Pangilinan J."/>
            <person name="Peng Y."/>
            <person name="Rokas A."/>
            <person name="Rosa C.A."/>
            <person name="Scheuner C."/>
            <person name="Sibirny A.A."/>
            <person name="Slot J.C."/>
            <person name="Stielow J.B."/>
            <person name="Sun H."/>
            <person name="Kurtzman C.P."/>
            <person name="Blackwell M."/>
            <person name="Grigoriev I.V."/>
            <person name="Jeffries T.W."/>
        </authorList>
    </citation>
    <scope>NUCLEOTIDE SEQUENCE [LARGE SCALE GENOMIC DNA]</scope>
    <source>
        <strain evidence="2">DSM 1968</strain>
    </source>
</reference>
<evidence type="ECO:0000313" key="1">
    <source>
        <dbReference type="EMBL" id="ODV64253.1"/>
    </source>
</evidence>
<dbReference type="GeneID" id="30962215"/>
<dbReference type="InParanoid" id="A0A1D2VRL4"/>
<accession>A0A1D2VRL4</accession>
<dbReference type="EMBL" id="KV454475">
    <property type="protein sequence ID" value="ODV64253.1"/>
    <property type="molecule type" value="Genomic_DNA"/>
</dbReference>
<organism evidence="1 2">
    <name type="scientific">Ascoidea rubescens DSM 1968</name>
    <dbReference type="NCBI Taxonomy" id="1344418"/>
    <lineage>
        <taxon>Eukaryota</taxon>
        <taxon>Fungi</taxon>
        <taxon>Dikarya</taxon>
        <taxon>Ascomycota</taxon>
        <taxon>Saccharomycotina</taxon>
        <taxon>Saccharomycetes</taxon>
        <taxon>Ascoideaceae</taxon>
        <taxon>Ascoidea</taxon>
    </lineage>
</organism>
<protein>
    <submittedName>
        <fullName evidence="1">Uncharacterized protein</fullName>
    </submittedName>
</protein>
<name>A0A1D2VRL4_9ASCO</name>
<evidence type="ECO:0000313" key="2">
    <source>
        <dbReference type="Proteomes" id="UP000095038"/>
    </source>
</evidence>
<gene>
    <name evidence="1" type="ORF">ASCRUDRAFT_103850</name>
</gene>
<proteinExistence type="predicted"/>
<sequence length="61" mass="7196">MYCFCGEACAIYRHRLTRVFMYILFLQGEHPAPSQPEKRKKKLFQNTSMLDESSMGIVQYC</sequence>
<keyword evidence="2" id="KW-1185">Reference proteome</keyword>
<dbReference type="RefSeq" id="XP_020050560.1">
    <property type="nucleotide sequence ID" value="XM_020188579.1"/>
</dbReference>